<dbReference type="EMBL" id="FPLJ01000051">
    <property type="protein sequence ID" value="SGY91036.1"/>
    <property type="molecule type" value="Genomic_DNA"/>
</dbReference>
<dbReference type="Proteomes" id="UP000183794">
    <property type="component" value="Unassembled WGS sequence"/>
</dbReference>
<evidence type="ECO:0000313" key="6">
    <source>
        <dbReference type="Proteomes" id="UP000182660"/>
    </source>
</evidence>
<dbReference type="GO" id="GO:0010133">
    <property type="term" value="P:L-proline catabolic process to L-glutamate"/>
    <property type="evidence" value="ECO:0007669"/>
    <property type="project" value="TreeGrafter"/>
</dbReference>
<dbReference type="Pfam" id="PF00171">
    <property type="entry name" value="Aldedh"/>
    <property type="match status" value="1"/>
</dbReference>
<dbReference type="SUPFAM" id="SSF53720">
    <property type="entry name" value="ALDH-like"/>
    <property type="match status" value="1"/>
</dbReference>
<proteinExistence type="predicted"/>
<name>A0A090KD84_9GAMM</name>
<evidence type="ECO:0000256" key="2">
    <source>
        <dbReference type="ARBA" id="ARBA00023027"/>
    </source>
</evidence>
<evidence type="ECO:0000313" key="7">
    <source>
        <dbReference type="Proteomes" id="UP000183794"/>
    </source>
</evidence>
<reference evidence="5 7" key="1">
    <citation type="submission" date="2016-11" db="EMBL/GenBank/DDBJ databases">
        <authorList>
            <person name="Jaros S."/>
            <person name="Januszkiewicz K."/>
            <person name="Wedrychowicz H."/>
        </authorList>
    </citation>
    <scope>NUCLEOTIDE SEQUENCE [LARGE SCALE GENOMIC DNA]</scope>
    <source>
        <strain evidence="5">NVI 5450</strain>
    </source>
</reference>
<dbReference type="HOGENOM" id="CLU_1169897_0_0_6"/>
<organism evidence="5 7">
    <name type="scientific">Moritella viscosa</name>
    <dbReference type="NCBI Taxonomy" id="80854"/>
    <lineage>
        <taxon>Bacteria</taxon>
        <taxon>Pseudomonadati</taxon>
        <taxon>Pseudomonadota</taxon>
        <taxon>Gammaproteobacteria</taxon>
        <taxon>Alteromonadales</taxon>
        <taxon>Moritellaceae</taxon>
        <taxon>Moritella</taxon>
    </lineage>
</organism>
<dbReference type="KEGG" id="mvs:MVIS_3949"/>
<dbReference type="GO" id="GO:0003842">
    <property type="term" value="F:L-glutamate gamma-semialdehyde dehydrogenase activity"/>
    <property type="evidence" value="ECO:0007669"/>
    <property type="project" value="TreeGrafter"/>
</dbReference>
<reference evidence="4 6" key="2">
    <citation type="submission" date="2016-11" db="EMBL/GenBank/DDBJ databases">
        <authorList>
            <person name="Klemetsen T."/>
        </authorList>
    </citation>
    <scope>NUCLEOTIDE SEQUENCE [LARGE SCALE GENOMIC DNA]</scope>
    <source>
        <strain evidence="4">MT 2528</strain>
    </source>
</reference>
<gene>
    <name evidence="4" type="ORF">MT2528_2064</name>
    <name evidence="5" type="ORF">NVI5450_2288</name>
</gene>
<dbReference type="RefSeq" id="WP_045111909.1">
    <property type="nucleotide sequence ID" value="NZ_CAWQZC010000150.1"/>
</dbReference>
<dbReference type="GeneID" id="61295966"/>
<dbReference type="AlphaFoldDB" id="A0A090KD84"/>
<dbReference type="GO" id="GO:0009898">
    <property type="term" value="C:cytoplasmic side of plasma membrane"/>
    <property type="evidence" value="ECO:0007669"/>
    <property type="project" value="TreeGrafter"/>
</dbReference>
<dbReference type="InterPro" id="IPR016162">
    <property type="entry name" value="Ald_DH_N"/>
</dbReference>
<keyword evidence="1" id="KW-0560">Oxidoreductase</keyword>
<dbReference type="InterPro" id="IPR015590">
    <property type="entry name" value="Aldehyde_DH_dom"/>
</dbReference>
<feature type="domain" description="Aldehyde dehydrogenase" evidence="3">
    <location>
        <begin position="105"/>
        <end position="212"/>
    </location>
</feature>
<dbReference type="PATRIC" id="fig|80854.5.peg.4178"/>
<sequence>MVVEKKLVQTQHLIETGLCAWQSWNEQGVIARAELIAKWAEIISQEAALGKLTAEMAKYQKHQAITLLGDEKLMPGPTGEVNELYSAGRGLFIVAATDAEQSSTINAIVGHVSAALLAGNTLVLALPQAQQALQFVLLNTLHAAGIPELVVQGAEETELTALIESPKVAGVAFTGDKKTAQTINRTLSTREGLLAQLVAEVSGSALAYVTDNHFILRFITERTRTINITAVGGNATLLELGGGDH</sequence>
<dbReference type="OrthoDB" id="6659650at2"/>
<dbReference type="EMBL" id="FPLD01000061">
    <property type="protein sequence ID" value="SGZ00268.1"/>
    <property type="molecule type" value="Genomic_DNA"/>
</dbReference>
<dbReference type="PANTHER" id="PTHR42862:SF1">
    <property type="entry name" value="DELTA-1-PYRROLINE-5-CARBOXYLATE DEHYDROGENASE 2, ISOFORM A-RELATED"/>
    <property type="match status" value="1"/>
</dbReference>
<keyword evidence="6" id="KW-1185">Reference proteome</keyword>
<dbReference type="Proteomes" id="UP000182660">
    <property type="component" value="Unassembled WGS sequence"/>
</dbReference>
<evidence type="ECO:0000313" key="4">
    <source>
        <dbReference type="EMBL" id="SGY91036.1"/>
    </source>
</evidence>
<dbReference type="Gene3D" id="3.40.309.10">
    <property type="entry name" value="Aldehyde Dehydrogenase, Chain A, domain 2"/>
    <property type="match status" value="1"/>
</dbReference>
<keyword evidence="2" id="KW-0520">NAD</keyword>
<dbReference type="Gene3D" id="3.40.605.10">
    <property type="entry name" value="Aldehyde Dehydrogenase, Chain A, domain 1"/>
    <property type="match status" value="1"/>
</dbReference>
<dbReference type="InterPro" id="IPR016161">
    <property type="entry name" value="Ald_DH/histidinol_DH"/>
</dbReference>
<evidence type="ECO:0000256" key="1">
    <source>
        <dbReference type="ARBA" id="ARBA00023002"/>
    </source>
</evidence>
<evidence type="ECO:0000313" key="5">
    <source>
        <dbReference type="EMBL" id="SGZ00268.1"/>
    </source>
</evidence>
<dbReference type="PANTHER" id="PTHR42862">
    <property type="entry name" value="DELTA-1-PYRROLINE-5-CARBOXYLATE DEHYDROGENASE 1, ISOFORM A-RELATED"/>
    <property type="match status" value="1"/>
</dbReference>
<dbReference type="STRING" id="80854.MVIS_3949"/>
<dbReference type="InterPro" id="IPR050485">
    <property type="entry name" value="Proline_metab_enzyme"/>
</dbReference>
<accession>A0A090KD84</accession>
<dbReference type="InterPro" id="IPR016163">
    <property type="entry name" value="Ald_DH_C"/>
</dbReference>
<protein>
    <submittedName>
        <fullName evidence="5">Delta-1-pyrroline-5-carboxylate dehydrogenase</fullName>
    </submittedName>
</protein>
<evidence type="ECO:0000259" key="3">
    <source>
        <dbReference type="Pfam" id="PF00171"/>
    </source>
</evidence>